<proteinExistence type="predicted"/>
<gene>
    <name evidence="1" type="ORF">CBM2594_B80043</name>
</gene>
<evidence type="ECO:0000313" key="1">
    <source>
        <dbReference type="EMBL" id="SPC23532.1"/>
    </source>
</evidence>
<dbReference type="EMBL" id="LT978514">
    <property type="protein sequence ID" value="SPC23532.1"/>
    <property type="molecule type" value="Genomic_DNA"/>
</dbReference>
<protein>
    <submittedName>
        <fullName evidence="1">Uncharacterized protein</fullName>
    </submittedName>
</protein>
<dbReference type="Proteomes" id="UP000257139">
    <property type="component" value="Chromosome CBM2594_b"/>
</dbReference>
<accession>A0A7Z7JG85</accession>
<evidence type="ECO:0000313" key="2">
    <source>
        <dbReference type="Proteomes" id="UP000257139"/>
    </source>
</evidence>
<organism evidence="1 2">
    <name type="scientific">Cupriavidus taiwanensis</name>
    <dbReference type="NCBI Taxonomy" id="164546"/>
    <lineage>
        <taxon>Bacteria</taxon>
        <taxon>Pseudomonadati</taxon>
        <taxon>Pseudomonadota</taxon>
        <taxon>Betaproteobacteria</taxon>
        <taxon>Burkholderiales</taxon>
        <taxon>Burkholderiaceae</taxon>
        <taxon>Cupriavidus</taxon>
    </lineage>
</organism>
<dbReference type="AlphaFoldDB" id="A0A7Z7JG85"/>
<reference evidence="1 2" key="1">
    <citation type="submission" date="2018-01" db="EMBL/GenBank/DDBJ databases">
        <authorList>
            <person name="Clerissi C."/>
        </authorList>
    </citation>
    <scope>NUCLEOTIDE SEQUENCE [LARGE SCALE GENOMIC DNA]</scope>
    <source>
        <strain evidence="1">Cupriavidus taiwanensis STM 6021</strain>
    </source>
</reference>
<name>A0A7Z7JG85_9BURK</name>
<sequence length="20" mass="2049">MAVVDHTHEGEVAAVRAVAS</sequence>